<proteinExistence type="predicted"/>
<reference evidence="2" key="1">
    <citation type="submission" date="2022-05" db="EMBL/GenBank/DDBJ databases">
        <title>An RpoN-dependent PEP-CTERM gene is involved in floc formation of an Aquincola tertiaricarbonis strain.</title>
        <authorList>
            <person name="Qiu D."/>
            <person name="Xia M."/>
        </authorList>
    </citation>
    <scope>NUCLEOTIDE SEQUENCE</scope>
    <source>
        <strain evidence="2">RN12</strain>
    </source>
</reference>
<evidence type="ECO:0000256" key="1">
    <source>
        <dbReference type="SAM" id="MobiDB-lite"/>
    </source>
</evidence>
<dbReference type="Proteomes" id="UP001056201">
    <property type="component" value="Chromosome 2"/>
</dbReference>
<organism evidence="2 3">
    <name type="scientific">Aquincola tertiaricarbonis</name>
    <dbReference type="NCBI Taxonomy" id="391953"/>
    <lineage>
        <taxon>Bacteria</taxon>
        <taxon>Pseudomonadati</taxon>
        <taxon>Pseudomonadota</taxon>
        <taxon>Betaproteobacteria</taxon>
        <taxon>Burkholderiales</taxon>
        <taxon>Sphaerotilaceae</taxon>
        <taxon>Aquincola</taxon>
    </lineage>
</organism>
<dbReference type="EMBL" id="CP097636">
    <property type="protein sequence ID" value="URI09186.1"/>
    <property type="molecule type" value="Genomic_DNA"/>
</dbReference>
<accession>A0ABY4SDS9</accession>
<evidence type="ECO:0000313" key="3">
    <source>
        <dbReference type="Proteomes" id="UP001056201"/>
    </source>
</evidence>
<feature type="compositionally biased region" description="Low complexity" evidence="1">
    <location>
        <begin position="18"/>
        <end position="34"/>
    </location>
</feature>
<keyword evidence="3" id="KW-1185">Reference proteome</keyword>
<protein>
    <submittedName>
        <fullName evidence="2">Uncharacterized protein</fullName>
    </submittedName>
</protein>
<gene>
    <name evidence="2" type="ORF">MW290_26845</name>
</gene>
<name>A0ABY4SDS9_AQUTE</name>
<sequence length="203" mass="21330">MNQHPHDAAAPQSPHTPTPAEAGPTPEELAEQAAAERALLSPAERLALSRARIRGFLIEPEGGKRRRKATVGDASSLPGIDLLMAKLHEHPMAAAVMDAVSNWWKSHPVHAFGVIAGSTLRDAAGPLVRRHPVAMVAAALLAGAVLVRMRPWRLVLKSALFAGLASQVASRVIAAVPIDTVIGTLMKFAGGRREAPSPAPPPP</sequence>
<feature type="region of interest" description="Disordered" evidence="1">
    <location>
        <begin position="1"/>
        <end position="34"/>
    </location>
</feature>
<evidence type="ECO:0000313" key="2">
    <source>
        <dbReference type="EMBL" id="URI09186.1"/>
    </source>
</evidence>
<dbReference type="RefSeq" id="WP_250197418.1">
    <property type="nucleotide sequence ID" value="NZ_CP097636.1"/>
</dbReference>